<protein>
    <submittedName>
        <fullName evidence="2">Uncharacterized protein</fullName>
    </submittedName>
</protein>
<evidence type="ECO:0000256" key="1">
    <source>
        <dbReference type="SAM" id="MobiDB-lite"/>
    </source>
</evidence>
<name>A0ABR9QV26_9FIRM</name>
<comment type="caution">
    <text evidence="2">The sequence shown here is derived from an EMBL/GenBank/DDBJ whole genome shotgun (WGS) entry which is preliminary data.</text>
</comment>
<feature type="region of interest" description="Disordered" evidence="1">
    <location>
        <begin position="62"/>
        <end position="119"/>
    </location>
</feature>
<dbReference type="Proteomes" id="UP001516588">
    <property type="component" value="Unassembled WGS sequence"/>
</dbReference>
<gene>
    <name evidence="2" type="ORF">INF20_00265</name>
</gene>
<reference evidence="2 3" key="1">
    <citation type="submission" date="2020-10" db="EMBL/GenBank/DDBJ databases">
        <title>ChiBAC.</title>
        <authorList>
            <person name="Zenner C."/>
            <person name="Hitch T.C.A."/>
            <person name="Clavel T."/>
        </authorList>
    </citation>
    <scope>NUCLEOTIDE SEQUENCE [LARGE SCALE GENOMIC DNA]</scope>
    <source>
        <strain evidence="2 3">DSM 108706</strain>
    </source>
</reference>
<evidence type="ECO:0000313" key="3">
    <source>
        <dbReference type="Proteomes" id="UP001516588"/>
    </source>
</evidence>
<accession>A0ABR9QV26</accession>
<organism evidence="2 3">
    <name type="scientific">Gallibacter intestinalis</name>
    <dbReference type="NCBI Taxonomy" id="2779356"/>
    <lineage>
        <taxon>Bacteria</taxon>
        <taxon>Bacillati</taxon>
        <taxon>Bacillota</taxon>
        <taxon>Clostridia</taxon>
        <taxon>Eubacteriales</taxon>
        <taxon>Eubacteriaceae</taxon>
        <taxon>Gallibacter</taxon>
    </lineage>
</organism>
<proteinExistence type="predicted"/>
<keyword evidence="3" id="KW-1185">Reference proteome</keyword>
<dbReference type="EMBL" id="JADCKA010000001">
    <property type="protein sequence ID" value="MBE5034723.1"/>
    <property type="molecule type" value="Genomic_DNA"/>
</dbReference>
<evidence type="ECO:0000313" key="2">
    <source>
        <dbReference type="EMBL" id="MBE5034723.1"/>
    </source>
</evidence>
<dbReference type="RefSeq" id="WP_226384394.1">
    <property type="nucleotide sequence ID" value="NZ_JADCKA010000001.1"/>
</dbReference>
<sequence length="131" mass="13888">MKEGGDVASFGQNITIVHDATHVAAVAATADKAGNIEYWHDQYCDKYFKDAALTEEISYEDTIVPATGEATNPDNPGDKPDKELVTPSDKPSGDKADNNTADKTAATKESNSPKTADSMTLGWALCSDGSF</sequence>
<feature type="compositionally biased region" description="Low complexity" evidence="1">
    <location>
        <begin position="98"/>
        <end position="108"/>
    </location>
</feature>
<feature type="compositionally biased region" description="Polar residues" evidence="1">
    <location>
        <begin position="109"/>
        <end position="118"/>
    </location>
</feature>